<dbReference type="Proteomes" id="UP001148838">
    <property type="component" value="Unassembled WGS sequence"/>
</dbReference>
<evidence type="ECO:0000313" key="2">
    <source>
        <dbReference type="EMBL" id="KAJ4439065.1"/>
    </source>
</evidence>
<sequence>MDLREVGYDDRDWLNLAQDRDRWRAYAITENYVDPGTVSVRTSIGSRCNNVQLGPSSSTVRLRLWKTASREYDVFWTCCNKHTNIVDQSAALELNRSLELSRVSHPRDHNKDNKDYYKDHDKNNKEHEKDELDHNKDHNMDHDKHHDKNHHKDHNYNDKDHDKNHDNDQDDHDNDNDKNRYKDKSHNKDRYKDKSHNKDRYKDKDHNKEI</sequence>
<name>A0ABQ8T044_PERAM</name>
<feature type="region of interest" description="Disordered" evidence="1">
    <location>
        <begin position="103"/>
        <end position="210"/>
    </location>
</feature>
<gene>
    <name evidence="2" type="ORF">ANN_15021</name>
</gene>
<evidence type="ECO:0000313" key="3">
    <source>
        <dbReference type="Proteomes" id="UP001148838"/>
    </source>
</evidence>
<feature type="compositionally biased region" description="Basic and acidic residues" evidence="1">
    <location>
        <begin position="175"/>
        <end position="210"/>
    </location>
</feature>
<reference evidence="2 3" key="1">
    <citation type="journal article" date="2022" name="Allergy">
        <title>Genome assembly and annotation of Periplaneta americana reveal a comprehensive cockroach allergen profile.</title>
        <authorList>
            <person name="Wang L."/>
            <person name="Xiong Q."/>
            <person name="Saelim N."/>
            <person name="Wang L."/>
            <person name="Nong W."/>
            <person name="Wan A.T."/>
            <person name="Shi M."/>
            <person name="Liu X."/>
            <person name="Cao Q."/>
            <person name="Hui J.H.L."/>
            <person name="Sookrung N."/>
            <person name="Leung T.F."/>
            <person name="Tungtrongchitr A."/>
            <person name="Tsui S.K.W."/>
        </authorList>
    </citation>
    <scope>NUCLEOTIDE SEQUENCE [LARGE SCALE GENOMIC DNA]</scope>
    <source>
        <strain evidence="2">PWHHKU_190912</strain>
    </source>
</reference>
<accession>A0ABQ8T044</accession>
<dbReference type="EMBL" id="JAJSOF020000019">
    <property type="protein sequence ID" value="KAJ4439065.1"/>
    <property type="molecule type" value="Genomic_DNA"/>
</dbReference>
<comment type="caution">
    <text evidence="2">The sequence shown here is derived from an EMBL/GenBank/DDBJ whole genome shotgun (WGS) entry which is preliminary data.</text>
</comment>
<feature type="compositionally biased region" description="Basic and acidic residues" evidence="1">
    <location>
        <begin position="154"/>
        <end position="167"/>
    </location>
</feature>
<evidence type="ECO:0000256" key="1">
    <source>
        <dbReference type="SAM" id="MobiDB-lite"/>
    </source>
</evidence>
<feature type="compositionally biased region" description="Basic and acidic residues" evidence="1">
    <location>
        <begin position="105"/>
        <end position="146"/>
    </location>
</feature>
<keyword evidence="3" id="KW-1185">Reference proteome</keyword>
<proteinExistence type="predicted"/>
<protein>
    <submittedName>
        <fullName evidence="2">Uncharacterized protein</fullName>
    </submittedName>
</protein>
<organism evidence="2 3">
    <name type="scientific">Periplaneta americana</name>
    <name type="common">American cockroach</name>
    <name type="synonym">Blatta americana</name>
    <dbReference type="NCBI Taxonomy" id="6978"/>
    <lineage>
        <taxon>Eukaryota</taxon>
        <taxon>Metazoa</taxon>
        <taxon>Ecdysozoa</taxon>
        <taxon>Arthropoda</taxon>
        <taxon>Hexapoda</taxon>
        <taxon>Insecta</taxon>
        <taxon>Pterygota</taxon>
        <taxon>Neoptera</taxon>
        <taxon>Polyneoptera</taxon>
        <taxon>Dictyoptera</taxon>
        <taxon>Blattodea</taxon>
        <taxon>Blattoidea</taxon>
        <taxon>Blattidae</taxon>
        <taxon>Blattinae</taxon>
        <taxon>Periplaneta</taxon>
    </lineage>
</organism>